<feature type="compositionally biased region" description="Basic residues" evidence="2">
    <location>
        <begin position="61"/>
        <end position="96"/>
    </location>
</feature>
<dbReference type="InterPro" id="IPR022226">
    <property type="entry name" value="DUF3752"/>
</dbReference>
<feature type="compositionally biased region" description="Low complexity" evidence="2">
    <location>
        <begin position="16"/>
        <end position="32"/>
    </location>
</feature>
<reference evidence="5" key="1">
    <citation type="journal article" date="2013" name="Nat. Genet.">
        <title>The Capsella rubella genome and the genomic consequences of rapid mating system evolution.</title>
        <authorList>
            <person name="Slotte T."/>
            <person name="Hazzouri K.M."/>
            <person name="Agren J.A."/>
            <person name="Koenig D."/>
            <person name="Maumus F."/>
            <person name="Guo Y.L."/>
            <person name="Steige K."/>
            <person name="Platts A.E."/>
            <person name="Escobar J.S."/>
            <person name="Newman L.K."/>
            <person name="Wang W."/>
            <person name="Mandakova T."/>
            <person name="Vello E."/>
            <person name="Smith L.M."/>
            <person name="Henz S.R."/>
            <person name="Steffen J."/>
            <person name="Takuno S."/>
            <person name="Brandvain Y."/>
            <person name="Coop G."/>
            <person name="Andolfatto P."/>
            <person name="Hu T.T."/>
            <person name="Blanchette M."/>
            <person name="Clark R.M."/>
            <person name="Quesneville H."/>
            <person name="Nordborg M."/>
            <person name="Gaut B.S."/>
            <person name="Lysak M.A."/>
            <person name="Jenkins J."/>
            <person name="Grimwood J."/>
            <person name="Chapman J."/>
            <person name="Prochnik S."/>
            <person name="Shu S."/>
            <person name="Rokhsar D."/>
            <person name="Schmutz J."/>
            <person name="Weigel D."/>
            <person name="Wright S.I."/>
        </authorList>
    </citation>
    <scope>NUCLEOTIDE SEQUENCE [LARGE SCALE GENOMIC DNA]</scope>
    <source>
        <strain evidence="5">cv. Monte Gargano</strain>
    </source>
</reference>
<protein>
    <recommendedName>
        <fullName evidence="3">J domain-containing protein</fullName>
    </recommendedName>
</protein>
<dbReference type="Pfam" id="PF00226">
    <property type="entry name" value="DnaJ"/>
    <property type="match status" value="1"/>
</dbReference>
<sequence>MGKHRKREVDSEDDTPSSATSSSSSSFSSYSSDESDLSSRKRRKKQKERRRSDGGSYEREKRRKREKEKEKEKKRKKIERRERKRRDMKKKRRSKKRDYESESGSDDPISDEESSQDEPETVVKEMLLEFPNVGSDLKQLLKMIDDGQAVDIKGISESALKKRLKKLFISLKLKERGDRVFLLPPGASPSLDMVGHLIKGEKEEAEINLDESVPLKKTEKVLADENGLGSNSADDVAGPKKRVIGPAMPSAELLAAAAKLTEAQAELREAELEEDSEYFIGPAPPAVVAEVASSNEAERFEEVTRIMEADADSPYDVLGVNHNMAADNMKKRYWKLSLLVHPDKCSHPQAQEAFVLLNKAFKELQDPEKRKAMDDKIKLKEEQEAFKAELRSMQEAAKWRRSQGISMDGDEELLAATEVKPVPTRDEWMTTLPPERKVGVAVQQSTTFSRNTREGRGDTTAWTDTPMDKAERAKMNYLEAYNKASALASNEGENMKRSMDAELVDKYNKEKRAKSLVEKHREESSSSSSRLKKKTKLSASKEKAEKDEWVGKHPWKPWDRENDLTAGRQKVKLDAEGMAEGLASKFSSGNFQRSFL</sequence>
<proteinExistence type="predicted"/>
<dbReference type="Proteomes" id="UP000029121">
    <property type="component" value="Unassembled WGS sequence"/>
</dbReference>
<feature type="compositionally biased region" description="Acidic residues" evidence="2">
    <location>
        <begin position="101"/>
        <end position="120"/>
    </location>
</feature>
<dbReference type="eggNOG" id="KOG0714">
    <property type="taxonomic scope" value="Eukaryota"/>
</dbReference>
<name>R0IE14_9BRAS</name>
<feature type="compositionally biased region" description="Basic residues" evidence="2">
    <location>
        <begin position="40"/>
        <end position="49"/>
    </location>
</feature>
<dbReference type="AlphaFoldDB" id="R0IE14"/>
<evidence type="ECO:0000313" key="5">
    <source>
        <dbReference type="Proteomes" id="UP000029121"/>
    </source>
</evidence>
<organism evidence="4 5">
    <name type="scientific">Capsella rubella</name>
    <dbReference type="NCBI Taxonomy" id="81985"/>
    <lineage>
        <taxon>Eukaryota</taxon>
        <taxon>Viridiplantae</taxon>
        <taxon>Streptophyta</taxon>
        <taxon>Embryophyta</taxon>
        <taxon>Tracheophyta</taxon>
        <taxon>Spermatophyta</taxon>
        <taxon>Magnoliopsida</taxon>
        <taxon>eudicotyledons</taxon>
        <taxon>Gunneridae</taxon>
        <taxon>Pentapetalae</taxon>
        <taxon>rosids</taxon>
        <taxon>malvids</taxon>
        <taxon>Brassicales</taxon>
        <taxon>Brassicaceae</taxon>
        <taxon>Camelineae</taxon>
        <taxon>Capsella</taxon>
    </lineage>
</organism>
<feature type="domain" description="J" evidence="3">
    <location>
        <begin position="313"/>
        <end position="378"/>
    </location>
</feature>
<dbReference type="SUPFAM" id="SSF46565">
    <property type="entry name" value="Chaperone J-domain"/>
    <property type="match status" value="1"/>
</dbReference>
<dbReference type="eggNOG" id="KOG4188">
    <property type="taxonomic scope" value="Eukaryota"/>
</dbReference>
<dbReference type="KEGG" id="crb:17895760"/>
<accession>R0IE14</accession>
<feature type="compositionally biased region" description="Basic and acidic residues" evidence="2">
    <location>
        <begin position="50"/>
        <end position="60"/>
    </location>
</feature>
<feature type="region of interest" description="Disordered" evidence="2">
    <location>
        <begin position="511"/>
        <end position="564"/>
    </location>
</feature>
<dbReference type="InterPro" id="IPR036869">
    <property type="entry name" value="J_dom_sf"/>
</dbReference>
<feature type="compositionally biased region" description="Basic and acidic residues" evidence="2">
    <location>
        <begin position="511"/>
        <end position="524"/>
    </location>
</feature>
<dbReference type="EMBL" id="KB870806">
    <property type="protein sequence ID" value="EOA34933.1"/>
    <property type="molecule type" value="Genomic_DNA"/>
</dbReference>
<dbReference type="PANTHER" id="PTHR47422:SF1">
    <property type="entry name" value="DNAJ HEAT SHOCK N-TERMINAL DOMAIN-CONTAINING PROTEIN"/>
    <property type="match status" value="1"/>
</dbReference>
<dbReference type="Gene3D" id="1.10.287.110">
    <property type="entry name" value="DnaJ domain"/>
    <property type="match status" value="1"/>
</dbReference>
<dbReference type="PANTHER" id="PTHR47422">
    <property type="entry name" value="DNAJ HEAT SHOCK N-TERMINAL DOMAIN-CONTAINING PROTEIN"/>
    <property type="match status" value="1"/>
</dbReference>
<dbReference type="CDD" id="cd06257">
    <property type="entry name" value="DnaJ"/>
    <property type="match status" value="1"/>
</dbReference>
<feature type="compositionally biased region" description="Basic and acidic residues" evidence="2">
    <location>
        <begin position="539"/>
        <end position="563"/>
    </location>
</feature>
<evidence type="ECO:0000313" key="4">
    <source>
        <dbReference type="EMBL" id="EOA34933.1"/>
    </source>
</evidence>
<feature type="region of interest" description="Disordered" evidence="2">
    <location>
        <begin position="442"/>
        <end position="464"/>
    </location>
</feature>
<dbReference type="PROSITE" id="PS50076">
    <property type="entry name" value="DNAJ_2"/>
    <property type="match status" value="1"/>
</dbReference>
<dbReference type="OrthoDB" id="342454at2759"/>
<evidence type="ECO:0000259" key="3">
    <source>
        <dbReference type="PROSITE" id="PS50076"/>
    </source>
</evidence>
<dbReference type="PRINTS" id="PR00625">
    <property type="entry name" value="JDOMAIN"/>
</dbReference>
<keyword evidence="1" id="KW-0175">Coiled coil</keyword>
<keyword evidence="5" id="KW-1185">Reference proteome</keyword>
<dbReference type="Pfam" id="PF12572">
    <property type="entry name" value="DUF3752"/>
    <property type="match status" value="1"/>
</dbReference>
<evidence type="ECO:0000256" key="2">
    <source>
        <dbReference type="SAM" id="MobiDB-lite"/>
    </source>
</evidence>
<dbReference type="SMART" id="SM00271">
    <property type="entry name" value="DnaJ"/>
    <property type="match status" value="1"/>
</dbReference>
<dbReference type="STRING" id="81985.R0IE14"/>
<dbReference type="InterPro" id="IPR001623">
    <property type="entry name" value="DnaJ_domain"/>
</dbReference>
<feature type="coiled-coil region" evidence="1">
    <location>
        <begin position="369"/>
        <end position="396"/>
    </location>
</feature>
<evidence type="ECO:0000256" key="1">
    <source>
        <dbReference type="SAM" id="Coils"/>
    </source>
</evidence>
<feature type="region of interest" description="Disordered" evidence="2">
    <location>
        <begin position="1"/>
        <end position="122"/>
    </location>
</feature>
<gene>
    <name evidence="4" type="ORF">CARUB_v10020018mg</name>
</gene>